<dbReference type="EMBL" id="CP011807">
    <property type="protein sequence ID" value="AKM33134.2"/>
    <property type="molecule type" value="Genomic_DNA"/>
</dbReference>
<organism evidence="5 6">
    <name type="scientific">Pandoraea faecigallinarum</name>
    <dbReference type="NCBI Taxonomy" id="656179"/>
    <lineage>
        <taxon>Bacteria</taxon>
        <taxon>Pseudomonadati</taxon>
        <taxon>Pseudomonadota</taxon>
        <taxon>Betaproteobacteria</taxon>
        <taxon>Burkholderiales</taxon>
        <taxon>Burkholderiaceae</taxon>
        <taxon>Pandoraea</taxon>
    </lineage>
</organism>
<dbReference type="InterPro" id="IPR036052">
    <property type="entry name" value="TrpB-like_PALP_sf"/>
</dbReference>
<dbReference type="Pfam" id="PF00291">
    <property type="entry name" value="PALP"/>
    <property type="match status" value="1"/>
</dbReference>
<dbReference type="SUPFAM" id="SSF53686">
    <property type="entry name" value="Tryptophan synthase beta subunit-like PLP-dependent enzymes"/>
    <property type="match status" value="1"/>
</dbReference>
<dbReference type="PANTHER" id="PTHR48078">
    <property type="entry name" value="THREONINE DEHYDRATASE, MITOCHONDRIAL-RELATED"/>
    <property type="match status" value="1"/>
</dbReference>
<evidence type="ECO:0000259" key="4">
    <source>
        <dbReference type="Pfam" id="PF00291"/>
    </source>
</evidence>
<dbReference type="GO" id="GO:0006567">
    <property type="term" value="P:L-threonine catabolic process"/>
    <property type="evidence" value="ECO:0007669"/>
    <property type="project" value="TreeGrafter"/>
</dbReference>
<dbReference type="PANTHER" id="PTHR48078:SF6">
    <property type="entry name" value="L-THREONINE DEHYDRATASE CATABOLIC TDCB"/>
    <property type="match status" value="1"/>
</dbReference>
<feature type="domain" description="Tryptophan synthase beta chain-like PALP" evidence="4">
    <location>
        <begin position="2"/>
        <end position="219"/>
    </location>
</feature>
<comment type="cofactor">
    <cofactor evidence="1">
        <name>pyridoxal 5'-phosphate</name>
        <dbReference type="ChEBI" id="CHEBI:597326"/>
    </cofactor>
</comment>
<dbReference type="AlphaFoldDB" id="A0A0H3WY98"/>
<dbReference type="InterPro" id="IPR001926">
    <property type="entry name" value="TrpB-like_PALP"/>
</dbReference>
<name>A0A0H3WY98_9BURK</name>
<dbReference type="GO" id="GO:0003941">
    <property type="term" value="F:L-serine ammonia-lyase activity"/>
    <property type="evidence" value="ECO:0007669"/>
    <property type="project" value="TreeGrafter"/>
</dbReference>
<dbReference type="KEGG" id="pfg:AB870_22890"/>
<dbReference type="InterPro" id="IPR050147">
    <property type="entry name" value="Ser/Thr_Dehydratase"/>
</dbReference>
<dbReference type="GO" id="GO:0006565">
    <property type="term" value="P:L-serine catabolic process"/>
    <property type="evidence" value="ECO:0007669"/>
    <property type="project" value="TreeGrafter"/>
</dbReference>
<evidence type="ECO:0000256" key="3">
    <source>
        <dbReference type="ARBA" id="ARBA00023239"/>
    </source>
</evidence>
<dbReference type="STRING" id="656179.AB870_22890"/>
<sequence>MLKIPATVVVPPWIPSEKIHNILSRGADVLSAADGQDIAKLGHEIARDLGALVIPAYDDIAVIEGQATVTREMLSQFSALQPGMTPDAFLYPCGGGSLIAGAALATVDLDIPIIGVEPEAAADIKISLSKNRICKDPKARATICDALRNPRPGKVTFELMKNAVSDILLVDDKRVQTAMGMLFEHLKLVAEPGGAIAVAAVVANPHKFEGKNIVAVVSGGNVSPDTFVSALRMKA</sequence>
<protein>
    <recommendedName>
        <fullName evidence="4">Tryptophan synthase beta chain-like PALP domain-containing protein</fullName>
    </recommendedName>
</protein>
<evidence type="ECO:0000256" key="2">
    <source>
        <dbReference type="ARBA" id="ARBA00022898"/>
    </source>
</evidence>
<reference evidence="5" key="1">
    <citation type="submission" date="2016-06" db="EMBL/GenBank/DDBJ databases">
        <title>Complete Genome Sequence of Pandoraea faecigallinarum DSM-23572.</title>
        <authorList>
            <person name="Yong D."/>
            <person name="Ee R."/>
            <person name="Lim Y.-L."/>
            <person name="Yin W.-F."/>
            <person name="Chan K.-G."/>
        </authorList>
    </citation>
    <scope>NUCLEOTIDE SEQUENCE</scope>
    <source>
        <strain evidence="5">DSM 23572</strain>
    </source>
</reference>
<dbReference type="GO" id="GO:0004794">
    <property type="term" value="F:threonine deaminase activity"/>
    <property type="evidence" value="ECO:0007669"/>
    <property type="project" value="TreeGrafter"/>
</dbReference>
<gene>
    <name evidence="5" type="ORF">AB870_22890</name>
</gene>
<accession>A0A0H3WY98</accession>
<dbReference type="GO" id="GO:0009097">
    <property type="term" value="P:isoleucine biosynthetic process"/>
    <property type="evidence" value="ECO:0007669"/>
    <property type="project" value="TreeGrafter"/>
</dbReference>
<keyword evidence="2" id="KW-0663">Pyridoxal phosphate</keyword>
<keyword evidence="3" id="KW-0456">Lyase</keyword>
<evidence type="ECO:0000256" key="1">
    <source>
        <dbReference type="ARBA" id="ARBA00001933"/>
    </source>
</evidence>
<proteinExistence type="predicted"/>
<dbReference type="Gene3D" id="3.40.50.1100">
    <property type="match status" value="2"/>
</dbReference>
<evidence type="ECO:0000313" key="5">
    <source>
        <dbReference type="EMBL" id="AKM33134.2"/>
    </source>
</evidence>
<keyword evidence="6" id="KW-1185">Reference proteome</keyword>
<dbReference type="Proteomes" id="UP000035651">
    <property type="component" value="Chromosome"/>
</dbReference>
<evidence type="ECO:0000313" key="6">
    <source>
        <dbReference type="Proteomes" id="UP000035651"/>
    </source>
</evidence>